<dbReference type="AlphaFoldDB" id="A0A926VB11"/>
<proteinExistence type="predicted"/>
<reference evidence="1" key="2">
    <citation type="submission" date="2020-08" db="EMBL/GenBank/DDBJ databases">
        <authorList>
            <person name="Chen M."/>
            <person name="Teng W."/>
            <person name="Zhao L."/>
            <person name="Hu C."/>
            <person name="Zhou Y."/>
            <person name="Han B."/>
            <person name="Song L."/>
            <person name="Shu W."/>
        </authorList>
    </citation>
    <scope>NUCLEOTIDE SEQUENCE</scope>
    <source>
        <strain evidence="1">FACHB-1375</strain>
    </source>
</reference>
<name>A0A926VB11_9CYAN</name>
<dbReference type="Proteomes" id="UP000641646">
    <property type="component" value="Unassembled WGS sequence"/>
</dbReference>
<protein>
    <submittedName>
        <fullName evidence="1">Uncharacterized protein</fullName>
    </submittedName>
</protein>
<evidence type="ECO:0000313" key="2">
    <source>
        <dbReference type="Proteomes" id="UP000641646"/>
    </source>
</evidence>
<accession>A0A926VB11</accession>
<gene>
    <name evidence="1" type="ORF">H6G03_02930</name>
</gene>
<comment type="caution">
    <text evidence="1">The sequence shown here is derived from an EMBL/GenBank/DDBJ whole genome shotgun (WGS) entry which is preliminary data.</text>
</comment>
<keyword evidence="2" id="KW-1185">Reference proteome</keyword>
<dbReference type="RefSeq" id="WP_190462104.1">
    <property type="nucleotide sequence ID" value="NZ_JACJPW010000005.1"/>
</dbReference>
<sequence>MNFSNVGDSNVWAYSPCATDNFDWTSDTEKMRYIDGGWEFDVSGTDFEGTFRIEIDEVPEVGEPQAFLKN</sequence>
<organism evidence="1 2">
    <name type="scientific">Aerosakkonema funiforme FACHB-1375</name>
    <dbReference type="NCBI Taxonomy" id="2949571"/>
    <lineage>
        <taxon>Bacteria</taxon>
        <taxon>Bacillati</taxon>
        <taxon>Cyanobacteriota</taxon>
        <taxon>Cyanophyceae</taxon>
        <taxon>Oscillatoriophycideae</taxon>
        <taxon>Aerosakkonematales</taxon>
        <taxon>Aerosakkonemataceae</taxon>
        <taxon>Aerosakkonema</taxon>
    </lineage>
</organism>
<reference evidence="1" key="1">
    <citation type="journal article" date="2015" name="ISME J.">
        <title>Draft Genome Sequence of Streptomyces incarnatus NRRL8089, which Produces the Nucleoside Antibiotic Sinefungin.</title>
        <authorList>
            <person name="Oshima K."/>
            <person name="Hattori M."/>
            <person name="Shimizu H."/>
            <person name="Fukuda K."/>
            <person name="Nemoto M."/>
            <person name="Inagaki K."/>
            <person name="Tamura T."/>
        </authorList>
    </citation>
    <scope>NUCLEOTIDE SEQUENCE</scope>
    <source>
        <strain evidence="1">FACHB-1375</strain>
    </source>
</reference>
<dbReference type="EMBL" id="JACJPW010000005">
    <property type="protein sequence ID" value="MBD2180078.1"/>
    <property type="molecule type" value="Genomic_DNA"/>
</dbReference>
<evidence type="ECO:0000313" key="1">
    <source>
        <dbReference type="EMBL" id="MBD2180078.1"/>
    </source>
</evidence>